<evidence type="ECO:0000256" key="2">
    <source>
        <dbReference type="ARBA" id="ARBA00022475"/>
    </source>
</evidence>
<evidence type="ECO:0000256" key="5">
    <source>
        <dbReference type="ARBA" id="ARBA00022723"/>
    </source>
</evidence>
<keyword evidence="7 11" id="KW-0862">Zinc</keyword>
<protein>
    <submittedName>
        <fullName evidence="14">M48 family metalloprotease</fullName>
    </submittedName>
</protein>
<accession>A0A549T6U9</accession>
<dbReference type="EMBL" id="VJMF01000010">
    <property type="protein sequence ID" value="TRL37599.1"/>
    <property type="molecule type" value="Genomic_DNA"/>
</dbReference>
<keyword evidence="4 12" id="KW-0812">Transmembrane</keyword>
<keyword evidence="2" id="KW-1003">Cell membrane</keyword>
<comment type="similarity">
    <text evidence="11">Belongs to the peptidase M48 family.</text>
</comment>
<dbReference type="Proteomes" id="UP000316781">
    <property type="component" value="Unassembled WGS sequence"/>
</dbReference>
<dbReference type="GO" id="GO:0046872">
    <property type="term" value="F:metal ion binding"/>
    <property type="evidence" value="ECO:0007669"/>
    <property type="project" value="UniProtKB-KW"/>
</dbReference>
<evidence type="ECO:0000256" key="4">
    <source>
        <dbReference type="ARBA" id="ARBA00022692"/>
    </source>
</evidence>
<reference evidence="14 15" key="1">
    <citation type="submission" date="2019-07" db="EMBL/GenBank/DDBJ databases">
        <title>Ln-dependent methylotrophs.</title>
        <authorList>
            <person name="Tani A."/>
        </authorList>
    </citation>
    <scope>NUCLEOTIDE SEQUENCE [LARGE SCALE GENOMIC DNA]</scope>
    <source>
        <strain evidence="14 15">SM89A</strain>
    </source>
</reference>
<dbReference type="Gene3D" id="3.30.2010.10">
    <property type="entry name" value="Metalloproteases ('zincins'), catalytic domain"/>
    <property type="match status" value="1"/>
</dbReference>
<name>A0A549T6U9_METSR</name>
<evidence type="ECO:0000256" key="1">
    <source>
        <dbReference type="ARBA" id="ARBA00004651"/>
    </source>
</evidence>
<keyword evidence="6 11" id="KW-0378">Hydrolase</keyword>
<dbReference type="AlphaFoldDB" id="A0A549T6U9"/>
<dbReference type="InterPro" id="IPR050083">
    <property type="entry name" value="HtpX_protease"/>
</dbReference>
<evidence type="ECO:0000256" key="3">
    <source>
        <dbReference type="ARBA" id="ARBA00022670"/>
    </source>
</evidence>
<keyword evidence="10 12" id="KW-0472">Membrane</keyword>
<feature type="transmembrane region" description="Helical" evidence="12">
    <location>
        <begin position="21"/>
        <end position="43"/>
    </location>
</feature>
<proteinExistence type="inferred from homology"/>
<dbReference type="GO" id="GO:0006508">
    <property type="term" value="P:proteolysis"/>
    <property type="evidence" value="ECO:0007669"/>
    <property type="project" value="UniProtKB-KW"/>
</dbReference>
<sequence>MTIQQPVRRELDGSRLGHNGIFQAIGLLISAWIGVLVGAVLMAATGIGIIGTVGLLTSGIWAVPLFGFVFAAVGVSRARDSAIRQTSTDILPADHPLARTVITLASTLGLPAPLVGIYPDDDLNAFAAGSKPTKAVVSFSKGLTERMPPREIIAIAAHEVAHIANRDMRRMQFATSFQNALTWYFGWTNRGQMLARWLLSTGGELIVLRLSRKREYWADATAAALVGKDAMISALRTLNGDPVKPTAERLAYARLMIRANPRTWFSTHPSIADRITAIEKETYMRRLPYKTQQERPANRPAV</sequence>
<evidence type="ECO:0000256" key="11">
    <source>
        <dbReference type="RuleBase" id="RU003983"/>
    </source>
</evidence>
<comment type="cofactor">
    <cofactor evidence="11">
        <name>Zn(2+)</name>
        <dbReference type="ChEBI" id="CHEBI:29105"/>
    </cofactor>
    <text evidence="11">Binds 1 zinc ion per subunit.</text>
</comment>
<evidence type="ECO:0000313" key="14">
    <source>
        <dbReference type="EMBL" id="TRL37599.1"/>
    </source>
</evidence>
<evidence type="ECO:0000256" key="9">
    <source>
        <dbReference type="ARBA" id="ARBA00023049"/>
    </source>
</evidence>
<gene>
    <name evidence="14" type="ORF">FM996_02240</name>
</gene>
<evidence type="ECO:0000256" key="6">
    <source>
        <dbReference type="ARBA" id="ARBA00022801"/>
    </source>
</evidence>
<organism evidence="14 15">
    <name type="scientific">Methylosinus sporium</name>
    <dbReference type="NCBI Taxonomy" id="428"/>
    <lineage>
        <taxon>Bacteria</taxon>
        <taxon>Pseudomonadati</taxon>
        <taxon>Pseudomonadota</taxon>
        <taxon>Alphaproteobacteria</taxon>
        <taxon>Hyphomicrobiales</taxon>
        <taxon>Methylocystaceae</taxon>
        <taxon>Methylosinus</taxon>
    </lineage>
</organism>
<evidence type="ECO:0000259" key="13">
    <source>
        <dbReference type="Pfam" id="PF01435"/>
    </source>
</evidence>
<evidence type="ECO:0000256" key="7">
    <source>
        <dbReference type="ARBA" id="ARBA00022833"/>
    </source>
</evidence>
<dbReference type="PANTHER" id="PTHR43221">
    <property type="entry name" value="PROTEASE HTPX"/>
    <property type="match status" value="1"/>
</dbReference>
<feature type="transmembrane region" description="Helical" evidence="12">
    <location>
        <begin position="49"/>
        <end position="75"/>
    </location>
</feature>
<feature type="domain" description="Peptidase M48" evidence="13">
    <location>
        <begin position="97"/>
        <end position="281"/>
    </location>
</feature>
<keyword evidence="8 12" id="KW-1133">Transmembrane helix</keyword>
<keyword evidence="9 11" id="KW-0482">Metalloprotease</keyword>
<keyword evidence="3 11" id="KW-0645">Protease</keyword>
<comment type="subcellular location">
    <subcellularLocation>
        <location evidence="1">Cell membrane</location>
        <topology evidence="1">Multi-pass membrane protein</topology>
    </subcellularLocation>
</comment>
<dbReference type="Pfam" id="PF01435">
    <property type="entry name" value="Peptidase_M48"/>
    <property type="match status" value="1"/>
</dbReference>
<dbReference type="GO" id="GO:0004222">
    <property type="term" value="F:metalloendopeptidase activity"/>
    <property type="evidence" value="ECO:0007669"/>
    <property type="project" value="InterPro"/>
</dbReference>
<dbReference type="RefSeq" id="WP_142861643.1">
    <property type="nucleotide sequence ID" value="NZ_VJMF01000010.1"/>
</dbReference>
<comment type="caution">
    <text evidence="14">The sequence shown here is derived from an EMBL/GenBank/DDBJ whole genome shotgun (WGS) entry which is preliminary data.</text>
</comment>
<evidence type="ECO:0000256" key="12">
    <source>
        <dbReference type="SAM" id="Phobius"/>
    </source>
</evidence>
<dbReference type="PANTHER" id="PTHR43221:SF1">
    <property type="entry name" value="PROTEASE HTPX"/>
    <property type="match status" value="1"/>
</dbReference>
<keyword evidence="5" id="KW-0479">Metal-binding</keyword>
<evidence type="ECO:0000256" key="10">
    <source>
        <dbReference type="ARBA" id="ARBA00023136"/>
    </source>
</evidence>
<evidence type="ECO:0000256" key="8">
    <source>
        <dbReference type="ARBA" id="ARBA00022989"/>
    </source>
</evidence>
<dbReference type="InterPro" id="IPR001915">
    <property type="entry name" value="Peptidase_M48"/>
</dbReference>
<evidence type="ECO:0000313" key="15">
    <source>
        <dbReference type="Proteomes" id="UP000316781"/>
    </source>
</evidence>
<dbReference type="GO" id="GO:0005886">
    <property type="term" value="C:plasma membrane"/>
    <property type="evidence" value="ECO:0007669"/>
    <property type="project" value="UniProtKB-SubCell"/>
</dbReference>